<feature type="compositionally biased region" description="Acidic residues" evidence="1">
    <location>
        <begin position="65"/>
        <end position="92"/>
    </location>
</feature>
<name>A0ABP8KEJ8_9MICO</name>
<evidence type="ECO:0000313" key="2">
    <source>
        <dbReference type="EMBL" id="GAA4405023.1"/>
    </source>
</evidence>
<sequence>MSADPRAALNQLVAAFERHLEASSTRHGDDDPTVVAAYEDLADAFEAYDGALYDAYGEMTPLDIYTDEGDGDEGDGTEDTEALDDHDDEDGDGTQLYSGLDDDIDFDEDDDEESEDSDGDDEGDEGDDTDPDDR</sequence>
<feature type="region of interest" description="Disordered" evidence="1">
    <location>
        <begin position="62"/>
        <end position="134"/>
    </location>
</feature>
<dbReference type="EMBL" id="BAABGM010000012">
    <property type="protein sequence ID" value="GAA4405023.1"/>
    <property type="molecule type" value="Genomic_DNA"/>
</dbReference>
<protein>
    <recommendedName>
        <fullName evidence="4">Primosomal protein</fullName>
    </recommendedName>
</protein>
<evidence type="ECO:0000256" key="1">
    <source>
        <dbReference type="SAM" id="MobiDB-lite"/>
    </source>
</evidence>
<comment type="caution">
    <text evidence="2">The sequence shown here is derived from an EMBL/GenBank/DDBJ whole genome shotgun (WGS) entry which is preliminary data.</text>
</comment>
<dbReference type="RefSeq" id="WP_345204891.1">
    <property type="nucleotide sequence ID" value="NZ_BAABGM010000012.1"/>
</dbReference>
<feature type="compositionally biased region" description="Acidic residues" evidence="1">
    <location>
        <begin position="100"/>
        <end position="134"/>
    </location>
</feature>
<accession>A0ABP8KEJ8</accession>
<keyword evidence="3" id="KW-1185">Reference proteome</keyword>
<proteinExistence type="predicted"/>
<evidence type="ECO:0000313" key="3">
    <source>
        <dbReference type="Proteomes" id="UP001500945"/>
    </source>
</evidence>
<evidence type="ECO:0008006" key="4">
    <source>
        <dbReference type="Google" id="ProtNLM"/>
    </source>
</evidence>
<organism evidence="2 3">
    <name type="scientific">Fodinibacter luteus</name>
    <dbReference type="NCBI Taxonomy" id="552064"/>
    <lineage>
        <taxon>Bacteria</taxon>
        <taxon>Bacillati</taxon>
        <taxon>Actinomycetota</taxon>
        <taxon>Actinomycetes</taxon>
        <taxon>Micrococcales</taxon>
        <taxon>Intrasporangiaceae</taxon>
        <taxon>Fodinibacter (ex Wang et al. 2009)</taxon>
    </lineage>
</organism>
<dbReference type="Proteomes" id="UP001500945">
    <property type="component" value="Unassembled WGS sequence"/>
</dbReference>
<reference evidence="3" key="1">
    <citation type="journal article" date="2019" name="Int. J. Syst. Evol. Microbiol.">
        <title>The Global Catalogue of Microorganisms (GCM) 10K type strain sequencing project: providing services to taxonomists for standard genome sequencing and annotation.</title>
        <authorList>
            <consortium name="The Broad Institute Genomics Platform"/>
            <consortium name="The Broad Institute Genome Sequencing Center for Infectious Disease"/>
            <person name="Wu L."/>
            <person name="Ma J."/>
        </authorList>
    </citation>
    <scope>NUCLEOTIDE SEQUENCE [LARGE SCALE GENOMIC DNA]</scope>
    <source>
        <strain evidence="3">JCM 17809</strain>
    </source>
</reference>
<gene>
    <name evidence="2" type="ORF">GCM10023168_18270</name>
</gene>